<evidence type="ECO:0000313" key="3">
    <source>
        <dbReference type="Proteomes" id="UP000585272"/>
    </source>
</evidence>
<proteinExistence type="predicted"/>
<comment type="caution">
    <text evidence="2">The sequence shown here is derived from an EMBL/GenBank/DDBJ whole genome shotgun (WGS) entry which is preliminary data.</text>
</comment>
<gene>
    <name evidence="2" type="ORF">BDZ31_004099</name>
</gene>
<sequence>MSALSSDDGQATVELIALLPLLCLLAAALWQITLAGGAVWFANGAARAAARAEAVGGDASAAARGALPARFERGLRVRARDGGVALDVAVPALLGGGTLTTVTARARFEAQR</sequence>
<keyword evidence="1" id="KW-1133">Transmembrane helix</keyword>
<evidence type="ECO:0008006" key="4">
    <source>
        <dbReference type="Google" id="ProtNLM"/>
    </source>
</evidence>
<dbReference type="AlphaFoldDB" id="A0A840IKM7"/>
<evidence type="ECO:0000313" key="2">
    <source>
        <dbReference type="EMBL" id="MBB4664488.1"/>
    </source>
</evidence>
<keyword evidence="1" id="KW-0812">Transmembrane</keyword>
<name>A0A840IKM7_9ACTN</name>
<evidence type="ECO:0000256" key="1">
    <source>
        <dbReference type="SAM" id="Phobius"/>
    </source>
</evidence>
<dbReference type="EMBL" id="JACHNU010000007">
    <property type="protein sequence ID" value="MBB4664488.1"/>
    <property type="molecule type" value="Genomic_DNA"/>
</dbReference>
<organism evidence="2 3">
    <name type="scientific">Conexibacter arvalis</name>
    <dbReference type="NCBI Taxonomy" id="912552"/>
    <lineage>
        <taxon>Bacteria</taxon>
        <taxon>Bacillati</taxon>
        <taxon>Actinomycetota</taxon>
        <taxon>Thermoleophilia</taxon>
        <taxon>Solirubrobacterales</taxon>
        <taxon>Conexibacteraceae</taxon>
        <taxon>Conexibacter</taxon>
    </lineage>
</organism>
<feature type="transmembrane region" description="Helical" evidence="1">
    <location>
        <begin position="15"/>
        <end position="41"/>
    </location>
</feature>
<keyword evidence="1" id="KW-0472">Membrane</keyword>
<dbReference type="RefSeq" id="WP_183344569.1">
    <property type="nucleotide sequence ID" value="NZ_JACHNU010000007.1"/>
</dbReference>
<reference evidence="2 3" key="1">
    <citation type="submission" date="2020-08" db="EMBL/GenBank/DDBJ databases">
        <title>Genomic Encyclopedia of Archaeal and Bacterial Type Strains, Phase II (KMG-II): from individual species to whole genera.</title>
        <authorList>
            <person name="Goeker M."/>
        </authorList>
    </citation>
    <scope>NUCLEOTIDE SEQUENCE [LARGE SCALE GENOMIC DNA]</scope>
    <source>
        <strain evidence="2 3">DSM 23288</strain>
    </source>
</reference>
<accession>A0A840IKM7</accession>
<protein>
    <recommendedName>
        <fullName evidence="4">Pilus assembly protein</fullName>
    </recommendedName>
</protein>
<dbReference type="Proteomes" id="UP000585272">
    <property type="component" value="Unassembled WGS sequence"/>
</dbReference>
<keyword evidence="3" id="KW-1185">Reference proteome</keyword>